<dbReference type="Proteomes" id="UP000011083">
    <property type="component" value="Unassembled WGS sequence"/>
</dbReference>
<dbReference type="Pfam" id="PF25255">
    <property type="entry name" value="WHD_RNase_II"/>
    <property type="match status" value="1"/>
</dbReference>
<dbReference type="AlphaFoldDB" id="L8GK70"/>
<feature type="domain" description="RNB" evidence="3">
    <location>
        <begin position="442"/>
        <end position="848"/>
    </location>
</feature>
<dbReference type="PROSITE" id="PS01175">
    <property type="entry name" value="RIBONUCLEASE_II"/>
    <property type="match status" value="1"/>
</dbReference>
<dbReference type="PANTHER" id="PTHR23355:SF42">
    <property type="entry name" value="RIBONUCLEASE II, CHLOROPLASTIC_MITOCHONDRIAL"/>
    <property type="match status" value="1"/>
</dbReference>
<dbReference type="InterPro" id="IPR012340">
    <property type="entry name" value="NA-bd_OB-fold"/>
</dbReference>
<evidence type="ECO:0000313" key="4">
    <source>
        <dbReference type="EMBL" id="ELR13093.1"/>
    </source>
</evidence>
<dbReference type="SUPFAM" id="SSF50249">
    <property type="entry name" value="Nucleic acid-binding proteins"/>
    <property type="match status" value="1"/>
</dbReference>
<dbReference type="GeneID" id="14913299"/>
<evidence type="ECO:0000313" key="5">
    <source>
        <dbReference type="Proteomes" id="UP000011083"/>
    </source>
</evidence>
<dbReference type="InterPro" id="IPR050180">
    <property type="entry name" value="RNR_Ribonuclease"/>
</dbReference>
<dbReference type="SMART" id="SM00955">
    <property type="entry name" value="RNB"/>
    <property type="match status" value="1"/>
</dbReference>
<accession>L8GK70</accession>
<dbReference type="InterPro" id="IPR001900">
    <property type="entry name" value="RNase_II/R"/>
</dbReference>
<dbReference type="OrthoDB" id="2285229at2759"/>
<dbReference type="KEGG" id="acan:ACA1_097800"/>
<dbReference type="Pfam" id="PF00773">
    <property type="entry name" value="RNB"/>
    <property type="match status" value="1"/>
</dbReference>
<protein>
    <submittedName>
        <fullName evidence="4">Ribonuclease II</fullName>
    </submittedName>
</protein>
<dbReference type="PANTHER" id="PTHR23355">
    <property type="entry name" value="RIBONUCLEASE"/>
    <property type="match status" value="1"/>
</dbReference>
<gene>
    <name evidence="4" type="ORF">ACA1_097800</name>
</gene>
<evidence type="ECO:0000256" key="2">
    <source>
        <dbReference type="SAM" id="MobiDB-lite"/>
    </source>
</evidence>
<dbReference type="InterPro" id="IPR022966">
    <property type="entry name" value="RNase_II/R_CS"/>
</dbReference>
<organism evidence="4 5">
    <name type="scientific">Acanthamoeba castellanii (strain ATCC 30010 / Neff)</name>
    <dbReference type="NCBI Taxonomy" id="1257118"/>
    <lineage>
        <taxon>Eukaryota</taxon>
        <taxon>Amoebozoa</taxon>
        <taxon>Discosea</taxon>
        <taxon>Longamoebia</taxon>
        <taxon>Centramoebida</taxon>
        <taxon>Acanthamoebidae</taxon>
        <taxon>Acanthamoeba</taxon>
    </lineage>
</organism>
<reference evidence="4 5" key="1">
    <citation type="journal article" date="2013" name="Genome Biol.">
        <title>Genome of Acanthamoeba castellanii highlights extensive lateral gene transfer and early evolution of tyrosine kinase signaling.</title>
        <authorList>
            <person name="Clarke M."/>
            <person name="Lohan A.J."/>
            <person name="Liu B."/>
            <person name="Lagkouvardos I."/>
            <person name="Roy S."/>
            <person name="Zafar N."/>
            <person name="Bertelli C."/>
            <person name="Schilde C."/>
            <person name="Kianianmomeni A."/>
            <person name="Burglin T.R."/>
            <person name="Frech C."/>
            <person name="Turcotte B."/>
            <person name="Kopec K.O."/>
            <person name="Synnott J.M."/>
            <person name="Choo C."/>
            <person name="Paponov I."/>
            <person name="Finkler A."/>
            <person name="Soon Heng Tan C."/>
            <person name="Hutchins A.P."/>
            <person name="Weinmeier T."/>
            <person name="Rattei T."/>
            <person name="Chu J.S."/>
            <person name="Gimenez G."/>
            <person name="Irimia M."/>
            <person name="Rigden D.J."/>
            <person name="Fitzpatrick D.A."/>
            <person name="Lorenzo-Morales J."/>
            <person name="Bateman A."/>
            <person name="Chiu C.H."/>
            <person name="Tang P."/>
            <person name="Hegemann P."/>
            <person name="Fromm H."/>
            <person name="Raoult D."/>
            <person name="Greub G."/>
            <person name="Miranda-Saavedra D."/>
            <person name="Chen N."/>
            <person name="Nash P."/>
            <person name="Ginger M.L."/>
            <person name="Horn M."/>
            <person name="Schaap P."/>
            <person name="Caler L."/>
            <person name="Loftus B."/>
        </authorList>
    </citation>
    <scope>NUCLEOTIDE SEQUENCE [LARGE SCALE GENOMIC DNA]</scope>
    <source>
        <strain evidence="4 5">Neff</strain>
    </source>
</reference>
<feature type="region of interest" description="Disordered" evidence="2">
    <location>
        <begin position="708"/>
        <end position="729"/>
    </location>
</feature>
<evidence type="ECO:0000256" key="1">
    <source>
        <dbReference type="RuleBase" id="RU003901"/>
    </source>
</evidence>
<keyword evidence="5" id="KW-1185">Reference proteome</keyword>
<dbReference type="InterPro" id="IPR057324">
    <property type="entry name" value="WH_RNase_II"/>
</dbReference>
<dbReference type="EMBL" id="KB008103">
    <property type="protein sequence ID" value="ELR13093.1"/>
    <property type="molecule type" value="Genomic_DNA"/>
</dbReference>
<dbReference type="OMA" id="CHMKEED"/>
<dbReference type="VEuPathDB" id="AmoebaDB:ACA1_097800"/>
<sequence length="964" mass="108072">MRRLCRVQRLPSPKARPGQTKPLSCTVGATPASRFLSQFRCISREARWSGINARLGVSTRQHSTTTLPRHALCTSSSYSTRAFEPAIGEVPEDEPNLAEEGRVIEYIEDGVPKLGLLLQKLEEHERESKSLWIVGSQDARKFALSQAKFSYVWPEMPQLGLVDGITAQAVRGNAKQLAALAKEAEDLRATIAPERLQALWEEAQLTGDSPDSPRKTITPVQAAQFLFGSTGPLETYAAHGLLWETRVYFKPRGKTFVCRDREMAEELKDSLQDRVDSVKHSKLFLIKMRHKLERAVGGDQAPSAFLPDIADLSKEYQACWKSLNYAEDRASTDVDLVAGGMDSLTEKQHLDFLKKYAAMIISETPSSEPIDVTEHTPLEGLLKEGANSVDLFNAMVQLGVFSEKENLDIILHRRPLHFPEEASTWVNEVLAQPPPDSDGGKRLDLRQLPVYTIDPHDAYEIDDGLSIQTDEDGDTWVYVHVADPTRAQSLYLPNGVSLPLFPPKFTSQAVALRPNTRSCALTFAAKLDRESGEIKDYKIAPTLVENVHGLTYGQADSLILSGQEKYAKATAQYLPLHLQEEQQLLAVPDADEREERKNDIKESLRRLGLNHKLGKKKGEASRKEAPHRTLDLQRVESADTFSNRELARPGVDKEAAMGAVWGLHEMAKLRRRYREQRGAVIVSLPTTAIRIDDVAQHRGVRVRRLESKVTEEGANLGQEGASEEGEEEEEIEGMQESTGARMMVEELMLLAGEIAGKFAEARGIPIPFRVQQRPPGDSKYLDYLVRGKEKKAVVKSWKSLVGLPPTKYSSVPGPHFSLALDSYAQVTSPMRRYADVLAHHQIKAALRGEEPPFLSWHFVPMFQTMIQRKQEFASLVEVISRRWIIQYLKENKDRPFRAVVLEVQEKRAGGNLIGDSRATVLLSELGWRTIVTVPKSVKQGHALTLRVRTADPWTNYVSFFKLRQ</sequence>
<name>L8GK70_ACACF</name>
<dbReference type="STRING" id="1257118.L8GK70"/>
<dbReference type="GO" id="GO:0000932">
    <property type="term" value="C:P-body"/>
    <property type="evidence" value="ECO:0007669"/>
    <property type="project" value="TreeGrafter"/>
</dbReference>
<dbReference type="GO" id="GO:0000175">
    <property type="term" value="F:3'-5'-RNA exonuclease activity"/>
    <property type="evidence" value="ECO:0007669"/>
    <property type="project" value="TreeGrafter"/>
</dbReference>
<evidence type="ECO:0000259" key="3">
    <source>
        <dbReference type="SMART" id="SM00955"/>
    </source>
</evidence>
<dbReference type="RefSeq" id="XP_004335106.1">
    <property type="nucleotide sequence ID" value="XM_004335058.1"/>
</dbReference>
<dbReference type="GO" id="GO:0003723">
    <property type="term" value="F:RNA binding"/>
    <property type="evidence" value="ECO:0007669"/>
    <property type="project" value="InterPro"/>
</dbReference>
<proteinExistence type="inferred from homology"/>
<feature type="region of interest" description="Disordered" evidence="2">
    <location>
        <begin position="1"/>
        <end position="23"/>
    </location>
</feature>
<comment type="similarity">
    <text evidence="1">Belongs to the RNR ribonuclease family.</text>
</comment>
<dbReference type="GO" id="GO:0006402">
    <property type="term" value="P:mRNA catabolic process"/>
    <property type="evidence" value="ECO:0007669"/>
    <property type="project" value="TreeGrafter"/>
</dbReference>